<sequence>MLTFLTYAGTFIGGLLTCDLVRIAQERYRLHQVMRLMVHRAEPVDMVISCWSADPANFCDRPGCPRCWGGWGRS</sequence>
<dbReference type="Proteomes" id="UP001589646">
    <property type="component" value="Unassembled WGS sequence"/>
</dbReference>
<dbReference type="EMBL" id="JBHMCE010000007">
    <property type="protein sequence ID" value="MFB9529998.1"/>
    <property type="molecule type" value="Genomic_DNA"/>
</dbReference>
<comment type="caution">
    <text evidence="1">The sequence shown here is derived from an EMBL/GenBank/DDBJ whole genome shotgun (WGS) entry which is preliminary data.</text>
</comment>
<proteinExistence type="predicted"/>
<evidence type="ECO:0000313" key="2">
    <source>
        <dbReference type="Proteomes" id="UP001589646"/>
    </source>
</evidence>
<dbReference type="RefSeq" id="WP_346127515.1">
    <property type="nucleotide sequence ID" value="NZ_BAAAXC010000015.1"/>
</dbReference>
<accession>A0ABV5Q3D1</accession>
<reference evidence="1 2" key="1">
    <citation type="submission" date="2024-09" db="EMBL/GenBank/DDBJ databases">
        <authorList>
            <person name="Sun Q."/>
            <person name="Mori K."/>
        </authorList>
    </citation>
    <scope>NUCLEOTIDE SEQUENCE [LARGE SCALE GENOMIC DNA]</scope>
    <source>
        <strain evidence="1 2">JCM 3323</strain>
    </source>
</reference>
<organism evidence="1 2">
    <name type="scientific">Nonomuraea roseola</name>
    <dbReference type="NCBI Taxonomy" id="46179"/>
    <lineage>
        <taxon>Bacteria</taxon>
        <taxon>Bacillati</taxon>
        <taxon>Actinomycetota</taxon>
        <taxon>Actinomycetes</taxon>
        <taxon>Streptosporangiales</taxon>
        <taxon>Streptosporangiaceae</taxon>
        <taxon>Nonomuraea</taxon>
    </lineage>
</organism>
<evidence type="ECO:0000313" key="1">
    <source>
        <dbReference type="EMBL" id="MFB9529998.1"/>
    </source>
</evidence>
<name>A0ABV5Q3D1_9ACTN</name>
<keyword evidence="2" id="KW-1185">Reference proteome</keyword>
<gene>
    <name evidence="1" type="ORF">ACFFRN_25650</name>
</gene>
<protein>
    <submittedName>
        <fullName evidence="1">Uncharacterized protein</fullName>
    </submittedName>
</protein>